<sequence>GGATPWDCFSYAGQLTQDWGIDGTILRFPSQNYFVWSCFSGTLQTLCIAPMASPTSLGARTVLSEPTPSWGRVDTPVNEGPAAMYHGGKTFLSFNVSFCWTSSYQLGLLTYKSGGPTLMSSWTKTGQHFSSAYGNYGPGHNGFFQSPDGTEIWNVYHATKTTTGACDGNRHTAAKKVSWNSDGSPNFDKPDVLGTVLAGPSGE</sequence>
<evidence type="ECO:0000256" key="4">
    <source>
        <dbReference type="ARBA" id="ARBA00023295"/>
    </source>
</evidence>
<proteinExistence type="inferred from homology"/>
<keyword evidence="6" id="KW-1185">Reference proteome</keyword>
<dbReference type="GO" id="GO:0005975">
    <property type="term" value="P:carbohydrate metabolic process"/>
    <property type="evidence" value="ECO:0007669"/>
    <property type="project" value="InterPro"/>
</dbReference>
<dbReference type="PANTHER" id="PTHR43817">
    <property type="entry name" value="GLYCOSYL HYDROLASE"/>
    <property type="match status" value="1"/>
</dbReference>
<name>A0AAN6RS95_9PEZI</name>
<gene>
    <name evidence="5" type="ORF">C8A05DRAFT_16288</name>
</gene>
<dbReference type="SUPFAM" id="SSF75005">
    <property type="entry name" value="Arabinanase/levansucrase/invertase"/>
    <property type="match status" value="1"/>
</dbReference>
<dbReference type="AlphaFoldDB" id="A0AAN6RS95"/>
<feature type="non-terminal residue" evidence="5">
    <location>
        <position position="1"/>
    </location>
</feature>
<evidence type="ECO:0000313" key="5">
    <source>
        <dbReference type="EMBL" id="KAK3901547.1"/>
    </source>
</evidence>
<dbReference type="EMBL" id="MU855571">
    <property type="protein sequence ID" value="KAK3901547.1"/>
    <property type="molecule type" value="Genomic_DNA"/>
</dbReference>
<keyword evidence="3 5" id="KW-0378">Hydrolase</keyword>
<evidence type="ECO:0000256" key="2">
    <source>
        <dbReference type="ARBA" id="ARBA00022729"/>
    </source>
</evidence>
<dbReference type="PANTHER" id="PTHR43817:SF1">
    <property type="entry name" value="HYDROLASE, FAMILY 43, PUTATIVE (AFU_ORTHOLOGUE AFUA_3G01660)-RELATED"/>
    <property type="match status" value="1"/>
</dbReference>
<accession>A0AAN6RS95</accession>
<evidence type="ECO:0000313" key="6">
    <source>
        <dbReference type="Proteomes" id="UP001303889"/>
    </source>
</evidence>
<dbReference type="Gene3D" id="2.115.10.20">
    <property type="entry name" value="Glycosyl hydrolase domain, family 43"/>
    <property type="match status" value="1"/>
</dbReference>
<dbReference type="InterPro" id="IPR023296">
    <property type="entry name" value="Glyco_hydro_beta-prop_sf"/>
</dbReference>
<dbReference type="Proteomes" id="UP001303889">
    <property type="component" value="Unassembled WGS sequence"/>
</dbReference>
<dbReference type="InterPro" id="IPR006710">
    <property type="entry name" value="Glyco_hydro_43"/>
</dbReference>
<comment type="caution">
    <text evidence="5">The sequence shown here is derived from an EMBL/GenBank/DDBJ whole genome shotgun (WGS) entry which is preliminary data.</text>
</comment>
<dbReference type="Pfam" id="PF04616">
    <property type="entry name" value="Glyco_hydro_43"/>
    <property type="match status" value="1"/>
</dbReference>
<keyword evidence="4" id="KW-0326">Glycosidase</keyword>
<organism evidence="5 6">
    <name type="scientific">Staphylotrichum tortipilum</name>
    <dbReference type="NCBI Taxonomy" id="2831512"/>
    <lineage>
        <taxon>Eukaryota</taxon>
        <taxon>Fungi</taxon>
        <taxon>Dikarya</taxon>
        <taxon>Ascomycota</taxon>
        <taxon>Pezizomycotina</taxon>
        <taxon>Sordariomycetes</taxon>
        <taxon>Sordariomycetidae</taxon>
        <taxon>Sordariales</taxon>
        <taxon>Chaetomiaceae</taxon>
        <taxon>Staphylotrichum</taxon>
    </lineage>
</organism>
<evidence type="ECO:0000256" key="1">
    <source>
        <dbReference type="ARBA" id="ARBA00009865"/>
    </source>
</evidence>
<dbReference type="GO" id="GO:0004553">
    <property type="term" value="F:hydrolase activity, hydrolyzing O-glycosyl compounds"/>
    <property type="evidence" value="ECO:0007669"/>
    <property type="project" value="InterPro"/>
</dbReference>
<comment type="similarity">
    <text evidence="1">Belongs to the glycosyl hydrolase 43 family.</text>
</comment>
<protein>
    <submittedName>
        <fullName evidence="5">Glycosyl hydrolase</fullName>
    </submittedName>
</protein>
<evidence type="ECO:0000256" key="3">
    <source>
        <dbReference type="ARBA" id="ARBA00022801"/>
    </source>
</evidence>
<reference evidence="5" key="2">
    <citation type="submission" date="2023-05" db="EMBL/GenBank/DDBJ databases">
        <authorList>
            <consortium name="Lawrence Berkeley National Laboratory"/>
            <person name="Steindorff A."/>
            <person name="Hensen N."/>
            <person name="Bonometti L."/>
            <person name="Westerberg I."/>
            <person name="Brannstrom I.O."/>
            <person name="Guillou S."/>
            <person name="Cros-Aarteil S."/>
            <person name="Calhoun S."/>
            <person name="Haridas S."/>
            <person name="Kuo A."/>
            <person name="Mondo S."/>
            <person name="Pangilinan J."/>
            <person name="Riley R."/>
            <person name="Labutti K."/>
            <person name="Andreopoulos B."/>
            <person name="Lipzen A."/>
            <person name="Chen C."/>
            <person name="Yanf M."/>
            <person name="Daum C."/>
            <person name="Ng V."/>
            <person name="Clum A."/>
            <person name="Ohm R."/>
            <person name="Martin F."/>
            <person name="Silar P."/>
            <person name="Natvig D."/>
            <person name="Lalanne C."/>
            <person name="Gautier V."/>
            <person name="Ament-Velasquez S.L."/>
            <person name="Kruys A."/>
            <person name="Hutchinson M.I."/>
            <person name="Powell A.J."/>
            <person name="Barry K."/>
            <person name="Miller A.N."/>
            <person name="Grigoriev I.V."/>
            <person name="Debuchy R."/>
            <person name="Gladieux P."/>
            <person name="Thoren M.H."/>
            <person name="Johannesson H."/>
        </authorList>
    </citation>
    <scope>NUCLEOTIDE SEQUENCE</scope>
    <source>
        <strain evidence="5">CBS 103.79</strain>
    </source>
</reference>
<keyword evidence="2" id="KW-0732">Signal</keyword>
<reference evidence="5" key="1">
    <citation type="journal article" date="2023" name="Mol. Phylogenet. Evol.">
        <title>Genome-scale phylogeny and comparative genomics of the fungal order Sordariales.</title>
        <authorList>
            <person name="Hensen N."/>
            <person name="Bonometti L."/>
            <person name="Westerberg I."/>
            <person name="Brannstrom I.O."/>
            <person name="Guillou S."/>
            <person name="Cros-Aarteil S."/>
            <person name="Calhoun S."/>
            <person name="Haridas S."/>
            <person name="Kuo A."/>
            <person name="Mondo S."/>
            <person name="Pangilinan J."/>
            <person name="Riley R."/>
            <person name="LaButti K."/>
            <person name="Andreopoulos B."/>
            <person name="Lipzen A."/>
            <person name="Chen C."/>
            <person name="Yan M."/>
            <person name="Daum C."/>
            <person name="Ng V."/>
            <person name="Clum A."/>
            <person name="Steindorff A."/>
            <person name="Ohm R.A."/>
            <person name="Martin F."/>
            <person name="Silar P."/>
            <person name="Natvig D.O."/>
            <person name="Lalanne C."/>
            <person name="Gautier V."/>
            <person name="Ament-Velasquez S.L."/>
            <person name="Kruys A."/>
            <person name="Hutchinson M.I."/>
            <person name="Powell A.J."/>
            <person name="Barry K."/>
            <person name="Miller A.N."/>
            <person name="Grigoriev I.V."/>
            <person name="Debuchy R."/>
            <person name="Gladieux P."/>
            <person name="Hiltunen Thoren M."/>
            <person name="Johannesson H."/>
        </authorList>
    </citation>
    <scope>NUCLEOTIDE SEQUENCE</scope>
    <source>
        <strain evidence="5">CBS 103.79</strain>
    </source>
</reference>